<protein>
    <submittedName>
        <fullName evidence="7">Putative sodium-coupled neutral amino acid like protein</fullName>
    </submittedName>
</protein>
<dbReference type="OMA" id="IRTTSWH"/>
<dbReference type="AlphaFoldDB" id="A0A8T0G0Z2"/>
<feature type="transmembrane region" description="Helical" evidence="5">
    <location>
        <begin position="397"/>
        <end position="419"/>
    </location>
</feature>
<feature type="transmembrane region" description="Helical" evidence="5">
    <location>
        <begin position="508"/>
        <end position="530"/>
    </location>
</feature>
<keyword evidence="2 5" id="KW-0812">Transmembrane</keyword>
<dbReference type="PANTHER" id="PTHR22950:SF652">
    <property type="entry name" value="TRANSMEMBRANE AMINO ACID TRANSPORTER FAMILY PROTEIN"/>
    <property type="match status" value="1"/>
</dbReference>
<comment type="subcellular location">
    <subcellularLocation>
        <location evidence="1">Membrane</location>
        <topology evidence="1">Multi-pass membrane protein</topology>
    </subcellularLocation>
</comment>
<evidence type="ECO:0000256" key="3">
    <source>
        <dbReference type="ARBA" id="ARBA00022989"/>
    </source>
</evidence>
<feature type="transmembrane region" description="Helical" evidence="5">
    <location>
        <begin position="251"/>
        <end position="271"/>
    </location>
</feature>
<name>A0A8T0G0Z2_ARGBR</name>
<reference evidence="7" key="1">
    <citation type="journal article" date="2020" name="bioRxiv">
        <title>Chromosome-level reference genome of the European wasp spider Argiope bruennichi: a resource for studies on range expansion and evolutionary adaptation.</title>
        <authorList>
            <person name="Sheffer M.M."/>
            <person name="Hoppe A."/>
            <person name="Krehenwinkel H."/>
            <person name="Uhl G."/>
            <person name="Kuss A.W."/>
            <person name="Jensen L."/>
            <person name="Jensen C."/>
            <person name="Gillespie R.G."/>
            <person name="Hoff K.J."/>
            <person name="Prost S."/>
        </authorList>
    </citation>
    <scope>NUCLEOTIDE SEQUENCE</scope>
</reference>
<dbReference type="GO" id="GO:0016020">
    <property type="term" value="C:membrane"/>
    <property type="evidence" value="ECO:0007669"/>
    <property type="project" value="UniProtKB-SubCell"/>
</dbReference>
<feature type="transmembrane region" description="Helical" evidence="5">
    <location>
        <begin position="471"/>
        <end position="496"/>
    </location>
</feature>
<feature type="transmembrane region" description="Helical" evidence="5">
    <location>
        <begin position="134"/>
        <end position="157"/>
    </location>
</feature>
<sequence length="547" mass="60031">MPLKIGSKLNESSESLPGHLTWTLSKDVFQKVLSGATWLSKSVQVQNGQFGEHQPLVHTINRNYSCNEIYQGKGRETPVFPGYQVNARRALWPSRNNNLPSNLNPLDTVTISDVCRSATPLIPPVPEHEEGVSWITASFLLSNAALGIGILNFPAAYDLAGGIVWATGVQLLMLVLIILTMLILAHCSDVNLDVTYHDVLLSMCGRSAQKLAAVSITCTCYGVCVAIFIIIGDQLDRLFLAAFGSTFCHHWYLERHFTITAASLLLVLPICYCRRVDFLRYAGSLGIFAMLYPVFLTVYGYFKLDIKDVEIKHEPESISKLLVVVPVFCLAYQCQEVVVPVYACMRKRSLGNFAKSCCATMCFLFMIYSIIGCFGYLTFGAMVSPNVMKMYNAEDPVVMIGIGALILKMVVTYPVLALCGRGAVDGLYSEIFRLSAADFVKGERRRRIIIATLWFSSSLLIALNTSSIGTVIHALGSISAANVFIYPGICLMQVTLQTDPGMKERKSYFLIVAAVCLAALGAFFFGLIIVDSFFNGGTTKAVESLCS</sequence>
<dbReference type="Proteomes" id="UP000807504">
    <property type="component" value="Unassembled WGS sequence"/>
</dbReference>
<dbReference type="InterPro" id="IPR013057">
    <property type="entry name" value="AA_transpt_TM"/>
</dbReference>
<dbReference type="EMBL" id="JABXBU010000001">
    <property type="protein sequence ID" value="KAF8796165.1"/>
    <property type="molecule type" value="Genomic_DNA"/>
</dbReference>
<evidence type="ECO:0000256" key="2">
    <source>
        <dbReference type="ARBA" id="ARBA00022692"/>
    </source>
</evidence>
<feature type="domain" description="Amino acid transporter transmembrane" evidence="6">
    <location>
        <begin position="132"/>
        <end position="524"/>
    </location>
</feature>
<accession>A0A8T0G0Z2</accession>
<feature type="transmembrane region" description="Helical" evidence="5">
    <location>
        <begin position="357"/>
        <end position="377"/>
    </location>
</feature>
<evidence type="ECO:0000313" key="8">
    <source>
        <dbReference type="Proteomes" id="UP000807504"/>
    </source>
</evidence>
<feature type="transmembrane region" description="Helical" evidence="5">
    <location>
        <begin position="448"/>
        <end position="465"/>
    </location>
</feature>
<dbReference type="PANTHER" id="PTHR22950">
    <property type="entry name" value="AMINO ACID TRANSPORTER"/>
    <property type="match status" value="1"/>
</dbReference>
<keyword evidence="4 5" id="KW-0472">Membrane</keyword>
<gene>
    <name evidence="7" type="ORF">HNY73_000578</name>
</gene>
<dbReference type="GO" id="GO:0015179">
    <property type="term" value="F:L-amino acid transmembrane transporter activity"/>
    <property type="evidence" value="ECO:0007669"/>
    <property type="project" value="TreeGrafter"/>
</dbReference>
<dbReference type="Pfam" id="PF01490">
    <property type="entry name" value="Aa_trans"/>
    <property type="match status" value="1"/>
</dbReference>
<evidence type="ECO:0000256" key="1">
    <source>
        <dbReference type="ARBA" id="ARBA00004141"/>
    </source>
</evidence>
<comment type="caution">
    <text evidence="7">The sequence shown here is derived from an EMBL/GenBank/DDBJ whole genome shotgun (WGS) entry which is preliminary data.</text>
</comment>
<evidence type="ECO:0000313" key="7">
    <source>
        <dbReference type="EMBL" id="KAF8796165.1"/>
    </source>
</evidence>
<feature type="transmembrane region" description="Helical" evidence="5">
    <location>
        <begin position="322"/>
        <end position="345"/>
    </location>
</feature>
<feature type="transmembrane region" description="Helical" evidence="5">
    <location>
        <begin position="163"/>
        <end position="185"/>
    </location>
</feature>
<keyword evidence="3 5" id="KW-1133">Transmembrane helix</keyword>
<organism evidence="7 8">
    <name type="scientific">Argiope bruennichi</name>
    <name type="common">Wasp spider</name>
    <name type="synonym">Aranea bruennichi</name>
    <dbReference type="NCBI Taxonomy" id="94029"/>
    <lineage>
        <taxon>Eukaryota</taxon>
        <taxon>Metazoa</taxon>
        <taxon>Ecdysozoa</taxon>
        <taxon>Arthropoda</taxon>
        <taxon>Chelicerata</taxon>
        <taxon>Arachnida</taxon>
        <taxon>Araneae</taxon>
        <taxon>Araneomorphae</taxon>
        <taxon>Entelegynae</taxon>
        <taxon>Araneoidea</taxon>
        <taxon>Araneidae</taxon>
        <taxon>Argiope</taxon>
    </lineage>
</organism>
<reference evidence="7" key="2">
    <citation type="submission" date="2020-06" db="EMBL/GenBank/DDBJ databases">
        <authorList>
            <person name="Sheffer M."/>
        </authorList>
    </citation>
    <scope>NUCLEOTIDE SEQUENCE</scope>
</reference>
<proteinExistence type="predicted"/>
<feature type="transmembrane region" description="Helical" evidence="5">
    <location>
        <begin position="211"/>
        <end position="231"/>
    </location>
</feature>
<evidence type="ECO:0000259" key="6">
    <source>
        <dbReference type="Pfam" id="PF01490"/>
    </source>
</evidence>
<evidence type="ECO:0000256" key="4">
    <source>
        <dbReference type="ARBA" id="ARBA00023136"/>
    </source>
</evidence>
<feature type="transmembrane region" description="Helical" evidence="5">
    <location>
        <begin position="278"/>
        <end position="302"/>
    </location>
</feature>
<keyword evidence="8" id="KW-1185">Reference proteome</keyword>
<dbReference type="OrthoDB" id="438545at2759"/>
<evidence type="ECO:0000256" key="5">
    <source>
        <dbReference type="SAM" id="Phobius"/>
    </source>
</evidence>